<feature type="transmembrane region" description="Helical" evidence="6">
    <location>
        <begin position="81"/>
        <end position="103"/>
    </location>
</feature>
<dbReference type="PANTHER" id="PTHR10165">
    <property type="entry name" value="LIPID PHOSPHATE PHOSPHATASE"/>
    <property type="match status" value="1"/>
</dbReference>
<reference evidence="8 9" key="1">
    <citation type="submission" date="2019-04" db="EMBL/GenBank/DDBJ databases">
        <title>Comparative genomics and transcriptomics to analyze fruiting body development in filamentous ascomycetes.</title>
        <authorList>
            <consortium name="DOE Joint Genome Institute"/>
            <person name="Lutkenhaus R."/>
            <person name="Traeger S."/>
            <person name="Breuer J."/>
            <person name="Kuo A."/>
            <person name="Lipzen A."/>
            <person name="Pangilinan J."/>
            <person name="Dilworth D."/>
            <person name="Sandor L."/>
            <person name="Poggeler S."/>
            <person name="Barry K."/>
            <person name="Grigoriev I.V."/>
            <person name="Nowrousian M."/>
        </authorList>
    </citation>
    <scope>NUCLEOTIDE SEQUENCE [LARGE SCALE GENOMIC DNA]</scope>
    <source>
        <strain evidence="8 9">CBS 389.68</strain>
    </source>
</reference>
<dbReference type="GO" id="GO:0006644">
    <property type="term" value="P:phospholipid metabolic process"/>
    <property type="evidence" value="ECO:0007669"/>
    <property type="project" value="InterPro"/>
</dbReference>
<feature type="non-terminal residue" evidence="8">
    <location>
        <position position="1"/>
    </location>
</feature>
<feature type="domain" description="Phosphatidic acid phosphatase type 2/haloperoxidase" evidence="7">
    <location>
        <begin position="87"/>
        <end position="221"/>
    </location>
</feature>
<evidence type="ECO:0000256" key="6">
    <source>
        <dbReference type="SAM" id="Phobius"/>
    </source>
</evidence>
<dbReference type="InterPro" id="IPR036938">
    <property type="entry name" value="PAP2/HPO_sf"/>
</dbReference>
<accession>A0A4S2N653</accession>
<organism evidence="8 9">
    <name type="scientific">Ascodesmis nigricans</name>
    <dbReference type="NCBI Taxonomy" id="341454"/>
    <lineage>
        <taxon>Eukaryota</taxon>
        <taxon>Fungi</taxon>
        <taxon>Dikarya</taxon>
        <taxon>Ascomycota</taxon>
        <taxon>Pezizomycotina</taxon>
        <taxon>Pezizomycetes</taxon>
        <taxon>Pezizales</taxon>
        <taxon>Ascodesmidaceae</taxon>
        <taxon>Ascodesmis</taxon>
    </lineage>
</organism>
<dbReference type="InterPro" id="IPR043216">
    <property type="entry name" value="PAP-like"/>
</dbReference>
<protein>
    <submittedName>
        <fullName evidence="8">PAP2-domain-containing protein</fullName>
    </submittedName>
</protein>
<dbReference type="Proteomes" id="UP000298138">
    <property type="component" value="Unassembled WGS sequence"/>
</dbReference>
<dbReference type="AlphaFoldDB" id="A0A4S2N653"/>
<evidence type="ECO:0000256" key="2">
    <source>
        <dbReference type="ARBA" id="ARBA00008816"/>
    </source>
</evidence>
<feature type="transmembrane region" description="Helical" evidence="6">
    <location>
        <begin position="176"/>
        <end position="194"/>
    </location>
</feature>
<dbReference type="EMBL" id="ML220112">
    <property type="protein sequence ID" value="TGZ84741.1"/>
    <property type="molecule type" value="Genomic_DNA"/>
</dbReference>
<dbReference type="SUPFAM" id="SSF48317">
    <property type="entry name" value="Acid phosphatase/Vanadium-dependent haloperoxidase"/>
    <property type="match status" value="1"/>
</dbReference>
<evidence type="ECO:0000256" key="4">
    <source>
        <dbReference type="ARBA" id="ARBA00022989"/>
    </source>
</evidence>
<evidence type="ECO:0000259" key="7">
    <source>
        <dbReference type="SMART" id="SM00014"/>
    </source>
</evidence>
<feature type="non-terminal residue" evidence="8">
    <location>
        <position position="221"/>
    </location>
</feature>
<proteinExistence type="inferred from homology"/>
<dbReference type="InParanoid" id="A0A4S2N653"/>
<comment type="similarity">
    <text evidence="2">Belongs to the PA-phosphatase related phosphoesterase family.</text>
</comment>
<keyword evidence="4 6" id="KW-1133">Transmembrane helix</keyword>
<dbReference type="Gene3D" id="1.20.144.10">
    <property type="entry name" value="Phosphatidic acid phosphatase type 2/haloperoxidase"/>
    <property type="match status" value="1"/>
</dbReference>
<evidence type="ECO:0000256" key="1">
    <source>
        <dbReference type="ARBA" id="ARBA00004141"/>
    </source>
</evidence>
<gene>
    <name evidence="8" type="ORF">EX30DRAFT_298987</name>
</gene>
<name>A0A4S2N653_9PEZI</name>
<evidence type="ECO:0000256" key="5">
    <source>
        <dbReference type="ARBA" id="ARBA00023136"/>
    </source>
</evidence>
<sequence length="221" mass="24464">DYLLLALLIGGVIFIAFLEPFHRHFSLSDQRIQYPHADPERVPVSVCILLSAGLPLVFIICGGLIRSTPSTLERAASKSQLIHLGILGLFLSLMSATFVTDLIKNLYGRPRPDLLARCKPAPGTPETGLVEWTVCTETHHHTLHDGWRSFPSGHSSFAFSGLWYLMLWTRSVVGRRWGLVLGGWPVVMAMWIAGSRTRDYRHDSYDVTVGSLIGIAAAAWA</sequence>
<dbReference type="OrthoDB" id="10030083at2759"/>
<dbReference type="STRING" id="341454.A0A4S2N653"/>
<feature type="transmembrane region" description="Helical" evidence="6">
    <location>
        <begin position="42"/>
        <end position="65"/>
    </location>
</feature>
<keyword evidence="9" id="KW-1185">Reference proteome</keyword>
<dbReference type="InterPro" id="IPR000326">
    <property type="entry name" value="PAP2/HPO"/>
</dbReference>
<dbReference type="GO" id="GO:0046839">
    <property type="term" value="P:phospholipid dephosphorylation"/>
    <property type="evidence" value="ECO:0007669"/>
    <property type="project" value="TreeGrafter"/>
</dbReference>
<dbReference type="CDD" id="cd03390">
    <property type="entry name" value="PAP2_containing_1_like"/>
    <property type="match status" value="1"/>
</dbReference>
<evidence type="ECO:0000313" key="8">
    <source>
        <dbReference type="EMBL" id="TGZ84741.1"/>
    </source>
</evidence>
<dbReference type="Pfam" id="PF01569">
    <property type="entry name" value="PAP2"/>
    <property type="match status" value="1"/>
</dbReference>
<keyword evidence="3 6" id="KW-0812">Transmembrane</keyword>
<evidence type="ECO:0000313" key="9">
    <source>
        <dbReference type="Proteomes" id="UP000298138"/>
    </source>
</evidence>
<dbReference type="SMART" id="SM00014">
    <property type="entry name" value="acidPPc"/>
    <property type="match status" value="1"/>
</dbReference>
<evidence type="ECO:0000256" key="3">
    <source>
        <dbReference type="ARBA" id="ARBA00022692"/>
    </source>
</evidence>
<comment type="subcellular location">
    <subcellularLocation>
        <location evidence="1">Membrane</location>
        <topology evidence="1">Multi-pass membrane protein</topology>
    </subcellularLocation>
</comment>
<dbReference type="GO" id="GO:0008195">
    <property type="term" value="F:phosphatidate phosphatase activity"/>
    <property type="evidence" value="ECO:0007669"/>
    <property type="project" value="TreeGrafter"/>
</dbReference>
<dbReference type="PANTHER" id="PTHR10165:SF35">
    <property type="entry name" value="RE23632P"/>
    <property type="match status" value="1"/>
</dbReference>
<dbReference type="GO" id="GO:0016020">
    <property type="term" value="C:membrane"/>
    <property type="evidence" value="ECO:0007669"/>
    <property type="project" value="UniProtKB-SubCell"/>
</dbReference>
<keyword evidence="5 6" id="KW-0472">Membrane</keyword>